<feature type="transmembrane region" description="Helical" evidence="7">
    <location>
        <begin position="657"/>
        <end position="675"/>
    </location>
</feature>
<keyword evidence="2" id="KW-0926">Vacuole</keyword>
<gene>
    <name evidence="9" type="ORF">PVAR5_3122</name>
</gene>
<evidence type="ECO:0000313" key="10">
    <source>
        <dbReference type="Proteomes" id="UP000018001"/>
    </source>
</evidence>
<dbReference type="PANTHER" id="PTHR46140:SF2">
    <property type="entry name" value="VACUOLAR TRANSPORTER CHAPERONE 3 COMPLEX SUBUNIT 3-RELATED"/>
    <property type="match status" value="1"/>
</dbReference>
<evidence type="ECO:0000256" key="7">
    <source>
        <dbReference type="SAM" id="Phobius"/>
    </source>
</evidence>
<dbReference type="OrthoDB" id="6493944at2759"/>
<dbReference type="FunCoup" id="V5FXM5">
    <property type="interactions" value="67"/>
</dbReference>
<keyword evidence="3 7" id="KW-0812">Transmembrane</keyword>
<feature type="transmembrane region" description="Helical" evidence="7">
    <location>
        <begin position="687"/>
        <end position="705"/>
    </location>
</feature>
<evidence type="ECO:0000259" key="8">
    <source>
        <dbReference type="PROSITE" id="PS51382"/>
    </source>
</evidence>
<keyword evidence="10" id="KW-1185">Reference proteome</keyword>
<dbReference type="PANTHER" id="PTHR46140">
    <property type="entry name" value="VACUOLAR TRANSPORTER CHAPERONE 1-RELATED"/>
    <property type="match status" value="1"/>
</dbReference>
<comment type="subcellular location">
    <subcellularLocation>
        <location evidence="1">Vacuole membrane</location>
        <topology evidence="1">Multi-pass membrane protein</topology>
    </subcellularLocation>
</comment>
<feature type="transmembrane region" description="Helical" evidence="7">
    <location>
        <begin position="725"/>
        <end position="745"/>
    </location>
</feature>
<evidence type="ECO:0000256" key="6">
    <source>
        <dbReference type="SAM" id="MobiDB-lite"/>
    </source>
</evidence>
<dbReference type="HOGENOM" id="CLU_009308_2_0_1"/>
<evidence type="ECO:0000313" key="9">
    <source>
        <dbReference type="EMBL" id="GAD94496.1"/>
    </source>
</evidence>
<sequence>MRFGKTLQKSVYPPWKGNYIDYHKLKSLLREHDATDDDTSDAENPWTEQDEETFVQELINVQLDKVNAFQVEKSKNLRERTSACESKLEALVPKDGEQESQVDDKKRKEVAAQVLSELDGIAKEVSELEKYSRINFTGFLKAAKKHDRKRGTRYRVKPLLQVRLSQLPFNSEDYSPLLRSLSAMYSFVREILQGDAPKTNDPMSVVEARDIYTSHKFWVHADNITEVKTYILRRLPVLVYNPKTSKELNVPNDPSITSVYFDNPQFELYNQKVARAPEAGSLRLRWMGPLNDQPAIFLEKKIVTEDDGSREVRVQLKEKHVQEFLRGEYKFDKKLHRMEDQANEHEQVESFKKDIEELQSFIKERDLQPMVRANYTRTAFQIPGDNRVRISLDTNLALIREDTLDPERPCRDPNDWHRRDIDDSGMEYPFTSIRKGEIVRFPHALLEIKLKGDGRGGEWVNDLMASHLVKEAPRFSKFVHGVAQLFEDYVNSFPFWLGELENDIRRDPEVAFQQEQERLAKRAEEDMTVGSFLGSGSRPSPSFRPMVGSPVSRFPGAGSPSRVAERPEPPSRPRQLDIPSSHRNGSPAVTEPTPTRTPTPSSRLKNYFPSFSMSRYARARRERVQLPPGVRHPGTWLKDAGPVKVESKVWLANQRTFIKWQHVSVLLASLSLGLYNAAGEDNHIARTIGIVYTCFAIFAGVWGWYMYETRARLIRQRSGRDFDNTFGPIVVCIGLAAALVLNFAFKYTAAMREIKADSVASTLSGSTNASVTAALGLIKQDGSRLLAA</sequence>
<dbReference type="Pfam" id="PF09359">
    <property type="entry name" value="VTC"/>
    <property type="match status" value="1"/>
</dbReference>
<feature type="compositionally biased region" description="Basic and acidic residues" evidence="6">
    <location>
        <begin position="563"/>
        <end position="575"/>
    </location>
</feature>
<dbReference type="eggNOG" id="KOG1161">
    <property type="taxonomic scope" value="Eukaryota"/>
</dbReference>
<evidence type="ECO:0000256" key="1">
    <source>
        <dbReference type="ARBA" id="ARBA00004128"/>
    </source>
</evidence>
<dbReference type="CDD" id="cd14480">
    <property type="entry name" value="SPX_VTC2_like"/>
    <property type="match status" value="1"/>
</dbReference>
<dbReference type="GO" id="GO:0033254">
    <property type="term" value="C:vacuolar transporter chaperone complex"/>
    <property type="evidence" value="ECO:0007669"/>
    <property type="project" value="TreeGrafter"/>
</dbReference>
<evidence type="ECO:0000256" key="4">
    <source>
        <dbReference type="ARBA" id="ARBA00022989"/>
    </source>
</evidence>
<dbReference type="Proteomes" id="UP000018001">
    <property type="component" value="Unassembled WGS sequence"/>
</dbReference>
<dbReference type="GO" id="GO:0000329">
    <property type="term" value="C:fungal-type vacuole membrane"/>
    <property type="evidence" value="ECO:0007669"/>
    <property type="project" value="TreeGrafter"/>
</dbReference>
<dbReference type="GO" id="GO:0006799">
    <property type="term" value="P:polyphosphate biosynthetic process"/>
    <property type="evidence" value="ECO:0007669"/>
    <property type="project" value="EnsemblFungi"/>
</dbReference>
<dbReference type="InterPro" id="IPR051572">
    <property type="entry name" value="VTC_Complex_Subunit"/>
</dbReference>
<feature type="region of interest" description="Disordered" evidence="6">
    <location>
        <begin position="518"/>
        <end position="607"/>
    </location>
</feature>
<feature type="compositionally biased region" description="Low complexity" evidence="6">
    <location>
        <begin position="530"/>
        <end position="545"/>
    </location>
</feature>
<organism evidence="9 10">
    <name type="scientific">Byssochlamys spectabilis (strain No. 5 / NBRC 109023)</name>
    <name type="common">Paecilomyces variotii</name>
    <dbReference type="NCBI Taxonomy" id="1356009"/>
    <lineage>
        <taxon>Eukaryota</taxon>
        <taxon>Fungi</taxon>
        <taxon>Dikarya</taxon>
        <taxon>Ascomycota</taxon>
        <taxon>Pezizomycotina</taxon>
        <taxon>Eurotiomycetes</taxon>
        <taxon>Eurotiomycetidae</taxon>
        <taxon>Eurotiales</taxon>
        <taxon>Thermoascaceae</taxon>
        <taxon>Paecilomyces</taxon>
    </lineage>
</organism>
<dbReference type="Gene3D" id="3.20.100.30">
    <property type="entry name" value="VTC, catalytic tunnel domain"/>
    <property type="match status" value="1"/>
</dbReference>
<keyword evidence="5 7" id="KW-0472">Membrane</keyword>
<dbReference type="InterPro" id="IPR018966">
    <property type="entry name" value="VTC_domain"/>
</dbReference>
<dbReference type="Pfam" id="PF02656">
    <property type="entry name" value="DUF202"/>
    <property type="match status" value="1"/>
</dbReference>
<dbReference type="EMBL" id="BAUL01000093">
    <property type="protein sequence ID" value="GAD94496.1"/>
    <property type="molecule type" value="Genomic_DNA"/>
</dbReference>
<dbReference type="eggNOG" id="KOG4580">
    <property type="taxonomic scope" value="Eukaryota"/>
</dbReference>
<dbReference type="AlphaFoldDB" id="V5FXM5"/>
<comment type="caution">
    <text evidence="9">The sequence shown here is derived from an EMBL/GenBank/DDBJ whole genome shotgun (WGS) entry which is preliminary data.</text>
</comment>
<dbReference type="InterPro" id="IPR004331">
    <property type="entry name" value="SPX_dom"/>
</dbReference>
<dbReference type="InterPro" id="IPR003807">
    <property type="entry name" value="DUF202"/>
</dbReference>
<accession>V5FXM5</accession>
<feature type="compositionally biased region" description="Low complexity" evidence="6">
    <location>
        <begin position="592"/>
        <end position="603"/>
    </location>
</feature>
<reference evidence="10" key="1">
    <citation type="journal article" date="2014" name="Genome Announc.">
        <title>Draft genome sequence of the formaldehyde-resistant fungus Byssochlamys spectabilis No. 5 (anamorph Paecilomyces variotii No. 5) (NBRC109023).</title>
        <authorList>
            <person name="Oka T."/>
            <person name="Ekino K."/>
            <person name="Fukuda K."/>
            <person name="Nomura Y."/>
        </authorList>
    </citation>
    <scope>NUCLEOTIDE SEQUENCE [LARGE SCALE GENOMIC DNA]</scope>
    <source>
        <strain evidence="10">No. 5 / NBRC 109023</strain>
    </source>
</reference>
<dbReference type="InParanoid" id="V5FXM5"/>
<dbReference type="FunFam" id="3.20.100.30:FF:000002">
    <property type="entry name" value="Vacuolar transporter chaperone"/>
    <property type="match status" value="1"/>
</dbReference>
<protein>
    <submittedName>
        <fullName evidence="9">SPX domain protein</fullName>
    </submittedName>
</protein>
<name>V5FXM5_BYSSN</name>
<evidence type="ECO:0000256" key="2">
    <source>
        <dbReference type="ARBA" id="ARBA00022554"/>
    </source>
</evidence>
<evidence type="ECO:0000256" key="3">
    <source>
        <dbReference type="ARBA" id="ARBA00022692"/>
    </source>
</evidence>
<evidence type="ECO:0000256" key="5">
    <source>
        <dbReference type="ARBA" id="ARBA00023136"/>
    </source>
</evidence>
<keyword evidence="4 7" id="KW-1133">Transmembrane helix</keyword>
<dbReference type="PROSITE" id="PS51382">
    <property type="entry name" value="SPX"/>
    <property type="match status" value="1"/>
</dbReference>
<feature type="domain" description="SPX" evidence="8">
    <location>
        <begin position="1"/>
        <end position="160"/>
    </location>
</feature>
<proteinExistence type="predicted"/>
<dbReference type="InterPro" id="IPR042267">
    <property type="entry name" value="VTC_sf"/>
</dbReference>